<dbReference type="InterPro" id="IPR032466">
    <property type="entry name" value="Metal_Hydrolase"/>
</dbReference>
<dbReference type="FunFam" id="3.20.20.140:FF:000005">
    <property type="entry name" value="TatD family hydrolase"/>
    <property type="match status" value="1"/>
</dbReference>
<evidence type="ECO:0000259" key="6">
    <source>
        <dbReference type="PROSITE" id="PS50102"/>
    </source>
</evidence>
<dbReference type="InterPro" id="IPR001130">
    <property type="entry name" value="TatD-like"/>
</dbReference>
<dbReference type="Gene3D" id="3.20.20.140">
    <property type="entry name" value="Metal-dependent hydrolases"/>
    <property type="match status" value="1"/>
</dbReference>
<sequence length="393" mass="42878">MTVPTRLFVGKLNRATTDESLRAHFPGSTDAGVMRGTEGKSKQHGFVVFATEAQAEAAMVTLNDSLLDDRNISVKLAVPPKPPAPKGTGKKASAAFPFHKTINALVDIGANLTSKSLLPHLSQTLAHSATANVTNIIITGTSLKSTREALKLCREHHKQSPHSVALYATAGIHPHEATHQMEQSGGDITVWVKQLESLIQANLDVVRAVGECGLDYDRKFSTHADQIVVFEQQLALAEKFSMPVFLHNRDAHDDFLKSLKKYPTVKGVVHCYTDPDPTHVTAYLELGFTIGITGWVCDERRGVEVAEKIVPLIPLDRLMIETDAPYLMPRNITGGKKPKCNEPALLGWVCKKVAECYHVDEEVIARATTENARKLFGLPVDDNPVDQNAATAS</sequence>
<evidence type="ECO:0000256" key="3">
    <source>
        <dbReference type="ARBA" id="ARBA00022723"/>
    </source>
</evidence>
<dbReference type="InterPro" id="IPR000504">
    <property type="entry name" value="RRM_dom"/>
</dbReference>
<dbReference type="CDD" id="cd01310">
    <property type="entry name" value="TatD_DNAse"/>
    <property type="match status" value="1"/>
</dbReference>
<dbReference type="EMBL" id="QEAQ01000182">
    <property type="protein sequence ID" value="TPX53875.1"/>
    <property type="molecule type" value="Genomic_DNA"/>
</dbReference>
<dbReference type="CDD" id="cd00590">
    <property type="entry name" value="RRM_SF"/>
    <property type="match status" value="1"/>
</dbReference>
<keyword evidence="3" id="KW-0479">Metal-binding</keyword>
<dbReference type="GO" id="GO:0046872">
    <property type="term" value="F:metal ion binding"/>
    <property type="evidence" value="ECO:0007669"/>
    <property type="project" value="UniProtKB-KW"/>
</dbReference>
<evidence type="ECO:0000256" key="4">
    <source>
        <dbReference type="ARBA" id="ARBA00022801"/>
    </source>
</evidence>
<dbReference type="InterPro" id="IPR050891">
    <property type="entry name" value="TatD-type_Hydrolase"/>
</dbReference>
<dbReference type="GO" id="GO:0016788">
    <property type="term" value="F:hydrolase activity, acting on ester bonds"/>
    <property type="evidence" value="ECO:0007669"/>
    <property type="project" value="InterPro"/>
</dbReference>
<dbReference type="InterPro" id="IPR012677">
    <property type="entry name" value="Nucleotide-bd_a/b_plait_sf"/>
</dbReference>
<dbReference type="Gene3D" id="3.30.70.330">
    <property type="match status" value="1"/>
</dbReference>
<dbReference type="AlphaFoldDB" id="A0A507DRJ0"/>
<dbReference type="PROSITE" id="PS01090">
    <property type="entry name" value="TATD_2"/>
    <property type="match status" value="1"/>
</dbReference>
<evidence type="ECO:0000313" key="7">
    <source>
        <dbReference type="EMBL" id="TPX53875.1"/>
    </source>
</evidence>
<keyword evidence="4" id="KW-0378">Hydrolase</keyword>
<accession>A0A507DRJ0</accession>
<dbReference type="Pfam" id="PF00076">
    <property type="entry name" value="RRM_1"/>
    <property type="match status" value="1"/>
</dbReference>
<dbReference type="Proteomes" id="UP000318582">
    <property type="component" value="Unassembled WGS sequence"/>
</dbReference>
<dbReference type="InterPro" id="IPR035979">
    <property type="entry name" value="RBD_domain_sf"/>
</dbReference>
<dbReference type="Pfam" id="PF01026">
    <property type="entry name" value="TatD_DNase"/>
    <property type="match status" value="1"/>
</dbReference>
<dbReference type="PROSITE" id="PS50102">
    <property type="entry name" value="RRM"/>
    <property type="match status" value="1"/>
</dbReference>
<dbReference type="PANTHER" id="PTHR10060">
    <property type="entry name" value="TATD FAMILY DEOXYRIBONUCLEASE"/>
    <property type="match status" value="1"/>
</dbReference>
<dbReference type="SUPFAM" id="SSF51556">
    <property type="entry name" value="Metallo-dependent hydrolases"/>
    <property type="match status" value="1"/>
</dbReference>
<dbReference type="GO" id="GO:0004518">
    <property type="term" value="F:nuclease activity"/>
    <property type="evidence" value="ECO:0007669"/>
    <property type="project" value="UniProtKB-KW"/>
</dbReference>
<comment type="caution">
    <text evidence="7">The sequence shown here is derived from an EMBL/GenBank/DDBJ whole genome shotgun (WGS) entry which is preliminary data.</text>
</comment>
<keyword evidence="2" id="KW-0540">Nuclease</keyword>
<dbReference type="SMART" id="SM00360">
    <property type="entry name" value="RRM"/>
    <property type="match status" value="1"/>
</dbReference>
<dbReference type="PANTHER" id="PTHR10060:SF15">
    <property type="entry name" value="DEOXYRIBONUCLEASE TATDN1"/>
    <property type="match status" value="1"/>
</dbReference>
<organism evidence="7 8">
    <name type="scientific">Powellomyces hirtus</name>
    <dbReference type="NCBI Taxonomy" id="109895"/>
    <lineage>
        <taxon>Eukaryota</taxon>
        <taxon>Fungi</taxon>
        <taxon>Fungi incertae sedis</taxon>
        <taxon>Chytridiomycota</taxon>
        <taxon>Chytridiomycota incertae sedis</taxon>
        <taxon>Chytridiomycetes</taxon>
        <taxon>Spizellomycetales</taxon>
        <taxon>Powellomycetaceae</taxon>
        <taxon>Powellomyces</taxon>
    </lineage>
</organism>
<keyword evidence="5" id="KW-0694">RNA-binding</keyword>
<feature type="domain" description="RRM" evidence="6">
    <location>
        <begin position="5"/>
        <end position="79"/>
    </location>
</feature>
<evidence type="ECO:0000256" key="1">
    <source>
        <dbReference type="ARBA" id="ARBA00009275"/>
    </source>
</evidence>
<protein>
    <recommendedName>
        <fullName evidence="6">RRM domain-containing protein</fullName>
    </recommendedName>
</protein>
<keyword evidence="8" id="KW-1185">Reference proteome</keyword>
<comment type="similarity">
    <text evidence="1">Belongs to the metallo-dependent hydrolases superfamily. TatD-type hydrolase family.</text>
</comment>
<proteinExistence type="inferred from homology"/>
<dbReference type="GO" id="GO:0003723">
    <property type="term" value="F:RNA binding"/>
    <property type="evidence" value="ECO:0007669"/>
    <property type="project" value="UniProtKB-UniRule"/>
</dbReference>
<reference evidence="7 8" key="1">
    <citation type="journal article" date="2019" name="Sci. Rep.">
        <title>Comparative genomics of chytrid fungi reveal insights into the obligate biotrophic and pathogenic lifestyle of Synchytrium endobioticum.</title>
        <authorList>
            <person name="van de Vossenberg B.T.L.H."/>
            <person name="Warris S."/>
            <person name="Nguyen H.D.T."/>
            <person name="van Gent-Pelzer M.P.E."/>
            <person name="Joly D.L."/>
            <person name="van de Geest H.C."/>
            <person name="Bonants P.J.M."/>
            <person name="Smith D.S."/>
            <person name="Levesque C.A."/>
            <person name="van der Lee T.A.J."/>
        </authorList>
    </citation>
    <scope>NUCLEOTIDE SEQUENCE [LARGE SCALE GENOMIC DNA]</scope>
    <source>
        <strain evidence="7 8">CBS 809.83</strain>
    </source>
</reference>
<evidence type="ECO:0000256" key="5">
    <source>
        <dbReference type="PROSITE-ProRule" id="PRU00176"/>
    </source>
</evidence>
<gene>
    <name evidence="7" type="ORF">PhCBS80983_g06118</name>
</gene>
<name>A0A507DRJ0_9FUNG</name>
<dbReference type="InterPro" id="IPR018228">
    <property type="entry name" value="DNase_TatD-rel_CS"/>
</dbReference>
<dbReference type="SUPFAM" id="SSF54928">
    <property type="entry name" value="RNA-binding domain, RBD"/>
    <property type="match status" value="1"/>
</dbReference>
<evidence type="ECO:0000256" key="2">
    <source>
        <dbReference type="ARBA" id="ARBA00022722"/>
    </source>
</evidence>
<evidence type="ECO:0000313" key="8">
    <source>
        <dbReference type="Proteomes" id="UP000318582"/>
    </source>
</evidence>
<dbReference type="STRING" id="109895.A0A507DRJ0"/>